<evidence type="ECO:0000256" key="2">
    <source>
        <dbReference type="SAM" id="MobiDB-lite"/>
    </source>
</evidence>
<feature type="region of interest" description="Disordered" evidence="2">
    <location>
        <begin position="594"/>
        <end position="615"/>
    </location>
</feature>
<dbReference type="GO" id="GO:0040008">
    <property type="term" value="P:regulation of growth"/>
    <property type="evidence" value="ECO:0007669"/>
    <property type="project" value="InterPro"/>
</dbReference>
<dbReference type="PANTHER" id="PTHR47490:SF2">
    <property type="entry name" value="PROTEIN BLISTER"/>
    <property type="match status" value="1"/>
</dbReference>
<feature type="compositionally biased region" description="Basic and acidic residues" evidence="2">
    <location>
        <begin position="11"/>
        <end position="21"/>
    </location>
</feature>
<dbReference type="AlphaFoldDB" id="A0A2C9W7S8"/>
<dbReference type="GO" id="GO:0006355">
    <property type="term" value="P:regulation of DNA-templated transcription"/>
    <property type="evidence" value="ECO:0000318"/>
    <property type="project" value="GO_Central"/>
</dbReference>
<dbReference type="Proteomes" id="UP000091857">
    <property type="component" value="Chromosome 3"/>
</dbReference>
<sequence length="777" mass="85769">MASAQVLPGSRKQEHLEAGKRRLEEFRKKKAADRARKAATIIQPFASDVNVDQKQPLEAECARLTDSDGAGASDGPGRTIEPYNGIINNDSNIINITTKPKQIFSEDANANPQSKSDSNTSLADLVQRHTNNHGFKTYDASGFAGAGGNNGLGMDGMNSDSKTHVVSQGRVPYGKLSDHSIAPHSQEGQGLESSSNQSILFQSAEKNSFLKTYASTSAQNSASQLKIKSSYSSTLDTATGVDLTQPSNNLRGSSLDIEKDIYGGMHFNGSMNSDFGERNFSSLSGSFPTLHGRDVQTSESIGFNSDIRSTTNHVQLFSGTSESNSRRSRPSFLDSLNVARAPSKNSFQSAEPQEFFMPSDLTSDGMDDLGSSAFQKSSLETDTVGQHLMEFSMPSSNGFDLMTSDVNENSMERKHELYSSKKNEDFAALEQHIEDLTQEKFSLHRALEASRALAESLASENSSLTDNYNQQRSVVNQLKSDMEKLQEEIKAHLVELDSVKMEYANAKLECNAADERGKILASEVIGLEEKALRLRSDELKLERQLESSHAEIASYKKKMSSLEKDRQDLQSTIDNLQEEKKLLQSKLRKASTSRKSIDFDKSSSNKKDMSTSTEDLEAIPCTSNQETNDATSLVGSNTPSFLMLPEIGPSNVEALSVYIPSDQMRMIENINILVSELTLEKEELVQAFSFELSQCSRLKDLNNELSRKLEVQTQRLELLTAQSLVIEKAPSRLRDSSFTRENTTYADEGDEVVERVLGWIMKLFPGGPLRRRTSKLT</sequence>
<evidence type="ECO:0000313" key="3">
    <source>
        <dbReference type="EMBL" id="OAY55453.1"/>
    </source>
</evidence>
<dbReference type="EMBL" id="CM004389">
    <property type="protein sequence ID" value="OAY55453.1"/>
    <property type="molecule type" value="Genomic_DNA"/>
</dbReference>
<feature type="coiled-coil region" evidence="1">
    <location>
        <begin position="545"/>
        <end position="593"/>
    </location>
</feature>
<keyword evidence="4" id="KW-1185">Reference proteome</keyword>
<evidence type="ECO:0000313" key="4">
    <source>
        <dbReference type="Proteomes" id="UP000091857"/>
    </source>
</evidence>
<accession>A0A2C9W7S8</accession>
<name>A0A2C9W7S8_MANES</name>
<dbReference type="Gramene" id="Manes.03G155400.1.v8.1">
    <property type="protein sequence ID" value="Manes.03G155400.1.v8.1.CDS"/>
    <property type="gene ID" value="Manes.03G155400.v8.1"/>
</dbReference>
<proteinExistence type="predicted"/>
<feature type="region of interest" description="Disordered" evidence="2">
    <location>
        <begin position="173"/>
        <end position="197"/>
    </location>
</feature>
<organism evidence="3 4">
    <name type="scientific">Manihot esculenta</name>
    <name type="common">Cassava</name>
    <name type="synonym">Jatropha manihot</name>
    <dbReference type="NCBI Taxonomy" id="3983"/>
    <lineage>
        <taxon>Eukaryota</taxon>
        <taxon>Viridiplantae</taxon>
        <taxon>Streptophyta</taxon>
        <taxon>Embryophyta</taxon>
        <taxon>Tracheophyta</taxon>
        <taxon>Spermatophyta</taxon>
        <taxon>Magnoliopsida</taxon>
        <taxon>eudicotyledons</taxon>
        <taxon>Gunneridae</taxon>
        <taxon>Pentapetalae</taxon>
        <taxon>rosids</taxon>
        <taxon>fabids</taxon>
        <taxon>Malpighiales</taxon>
        <taxon>Euphorbiaceae</taxon>
        <taxon>Crotonoideae</taxon>
        <taxon>Manihoteae</taxon>
        <taxon>Manihot</taxon>
    </lineage>
</organism>
<dbReference type="STRING" id="3983.A0A2C9W7S8"/>
<keyword evidence="1" id="KW-0175">Coiled coil</keyword>
<dbReference type="PANTHER" id="PTHR47490">
    <property type="entry name" value="PROTEIN BLISTER"/>
    <property type="match status" value="1"/>
</dbReference>
<feature type="region of interest" description="Disordered" evidence="2">
    <location>
        <begin position="1"/>
        <end position="21"/>
    </location>
</feature>
<feature type="coiled-coil region" evidence="1">
    <location>
        <begin position="667"/>
        <end position="722"/>
    </location>
</feature>
<reference evidence="4" key="1">
    <citation type="journal article" date="2016" name="Nat. Biotechnol.">
        <title>Sequencing wild and cultivated cassava and related species reveals extensive interspecific hybridization and genetic diversity.</title>
        <authorList>
            <person name="Bredeson J.V."/>
            <person name="Lyons J.B."/>
            <person name="Prochnik S.E."/>
            <person name="Wu G.A."/>
            <person name="Ha C.M."/>
            <person name="Edsinger-Gonzales E."/>
            <person name="Grimwood J."/>
            <person name="Schmutz J."/>
            <person name="Rabbi I.Y."/>
            <person name="Egesi C."/>
            <person name="Nauluvula P."/>
            <person name="Lebot V."/>
            <person name="Ndunguru J."/>
            <person name="Mkamilo G."/>
            <person name="Bart R.S."/>
            <person name="Setter T.L."/>
            <person name="Gleadow R.M."/>
            <person name="Kulakow P."/>
            <person name="Ferguson M.E."/>
            <person name="Rounsley S."/>
            <person name="Rokhsar D.S."/>
        </authorList>
    </citation>
    <scope>NUCLEOTIDE SEQUENCE [LARGE SCALE GENOMIC DNA]</scope>
    <source>
        <strain evidence="4">cv. AM560-2</strain>
    </source>
</reference>
<feature type="region of interest" description="Disordered" evidence="2">
    <location>
        <begin position="343"/>
        <end position="372"/>
    </location>
</feature>
<feature type="coiled-coil region" evidence="1">
    <location>
        <begin position="468"/>
        <end position="516"/>
    </location>
</feature>
<comment type="caution">
    <text evidence="3">The sequence shown here is derived from an EMBL/GenBank/DDBJ whole genome shotgun (WGS) entry which is preliminary data.</text>
</comment>
<gene>
    <name evidence="3" type="ORF">MANES_03G155400v8</name>
</gene>
<feature type="compositionally biased region" description="Basic and acidic residues" evidence="2">
    <location>
        <begin position="595"/>
        <end position="609"/>
    </location>
</feature>
<protein>
    <submittedName>
        <fullName evidence="3">Uncharacterized protein</fullName>
    </submittedName>
</protein>
<dbReference type="OrthoDB" id="2019993at2759"/>
<dbReference type="GO" id="GO:0005634">
    <property type="term" value="C:nucleus"/>
    <property type="evidence" value="ECO:0000318"/>
    <property type="project" value="GO_Central"/>
</dbReference>
<dbReference type="InterPro" id="IPR044194">
    <property type="entry name" value="BLISTER"/>
</dbReference>
<evidence type="ECO:0000256" key="1">
    <source>
        <dbReference type="SAM" id="Coils"/>
    </source>
</evidence>
<feature type="compositionally biased region" description="Polar residues" evidence="2">
    <location>
        <begin position="186"/>
        <end position="197"/>
    </location>
</feature>